<reference evidence="1 2" key="1">
    <citation type="submission" date="2021-01" db="EMBL/GenBank/DDBJ databases">
        <title>Belnapia mucosa sp. nov. and Belnapia arida sp. nov., isolated from the Tabernas Desert (Almeria, Spain).</title>
        <authorList>
            <person name="Molina-Menor E."/>
            <person name="Vidal-Verdu A."/>
            <person name="Calonge A."/>
            <person name="Satari L."/>
            <person name="Pereto Magraner J."/>
            <person name="Porcar Miralles M."/>
        </authorList>
    </citation>
    <scope>NUCLEOTIDE SEQUENCE [LARGE SCALE GENOMIC DNA]</scope>
    <source>
        <strain evidence="1 2">T6</strain>
    </source>
</reference>
<accession>A0ABS1VCS0</accession>
<evidence type="ECO:0000313" key="2">
    <source>
        <dbReference type="Proteomes" id="UP000606490"/>
    </source>
</evidence>
<evidence type="ECO:0000313" key="1">
    <source>
        <dbReference type="EMBL" id="MBL6459425.1"/>
    </source>
</evidence>
<dbReference type="EMBL" id="JAEUXJ010000039">
    <property type="protein sequence ID" value="MBL6459425.1"/>
    <property type="molecule type" value="Genomic_DNA"/>
</dbReference>
<sequence>MSDHHVDEFFPEDIEQFRKSEAARAAQATAEMLEYLHYVGLMVGGKPVDDGWLRTRLGLSHDWQPRHHTWEQEALRDFWQNVLDWPIGDDGGLAVILALPRQLRALLAEGSVNMKLFAAGEPLDPLERKVEFHDVNADSFFSRLLPLNRRVR</sequence>
<comment type="caution">
    <text evidence="1">The sequence shown here is derived from an EMBL/GenBank/DDBJ whole genome shotgun (WGS) entry which is preliminary data.</text>
</comment>
<gene>
    <name evidence="1" type="ORF">JMJ55_29355</name>
</gene>
<name>A0ABS1VCS0_9PROT</name>
<dbReference type="RefSeq" id="WP_202829158.1">
    <property type="nucleotide sequence ID" value="NZ_JAEUXJ010000039.1"/>
</dbReference>
<keyword evidence="2" id="KW-1185">Reference proteome</keyword>
<dbReference type="Proteomes" id="UP000606490">
    <property type="component" value="Unassembled WGS sequence"/>
</dbReference>
<organism evidence="1 2">
    <name type="scientific">Belnapia mucosa</name>
    <dbReference type="NCBI Taxonomy" id="2804532"/>
    <lineage>
        <taxon>Bacteria</taxon>
        <taxon>Pseudomonadati</taxon>
        <taxon>Pseudomonadota</taxon>
        <taxon>Alphaproteobacteria</taxon>
        <taxon>Acetobacterales</taxon>
        <taxon>Roseomonadaceae</taxon>
        <taxon>Belnapia</taxon>
    </lineage>
</organism>
<proteinExistence type="predicted"/>
<protein>
    <submittedName>
        <fullName evidence="1">Uncharacterized protein</fullName>
    </submittedName>
</protein>